<proteinExistence type="predicted"/>
<protein>
    <submittedName>
        <fullName evidence="2">Uncharacterized protein</fullName>
    </submittedName>
</protein>
<comment type="caution">
    <text evidence="2">The sequence shown here is derived from an EMBL/GenBank/DDBJ whole genome shotgun (WGS) entry which is preliminary data.</text>
</comment>
<organism evidence="2 3">
    <name type="scientific">Bacteroides stercorirosoris</name>
    <dbReference type="NCBI Taxonomy" id="871324"/>
    <lineage>
        <taxon>Bacteria</taxon>
        <taxon>Pseudomonadati</taxon>
        <taxon>Bacteroidota</taxon>
        <taxon>Bacteroidia</taxon>
        <taxon>Bacteroidales</taxon>
        <taxon>Bacteroidaceae</taxon>
        <taxon>Bacteroides</taxon>
    </lineage>
</organism>
<dbReference type="AlphaFoldDB" id="A0A413HAE3"/>
<evidence type="ECO:0000256" key="1">
    <source>
        <dbReference type="SAM" id="Phobius"/>
    </source>
</evidence>
<evidence type="ECO:0000313" key="2">
    <source>
        <dbReference type="EMBL" id="RGX80583.1"/>
    </source>
</evidence>
<sequence>MPMNYYICDHITWKKSLSLLKNDMEGQRVYSNLWQMTRDVLMLSLSLSAMASLAILVFGLIRFIIDTLSGTTEQTMTLFDVIIFSMACPAIFVVPLTWGLAYFGWYKNLRKINSLLQKFIASLSEAENVKRTSPVSYTFRYHQKEFHALFEEKENSTTVAVAKGDLILLLPYQDMQQRTTDELFEEIKGFLIGKLFASFAMGPKYMLFAFNSRPVPTQTDVKQSAEMLLYLTERFQLQDPIPEEKEE</sequence>
<dbReference type="EMBL" id="QSCF01000003">
    <property type="protein sequence ID" value="RGX80583.1"/>
    <property type="molecule type" value="Genomic_DNA"/>
</dbReference>
<keyword evidence="1" id="KW-0812">Transmembrane</keyword>
<gene>
    <name evidence="2" type="ORF">DXA68_03175</name>
</gene>
<keyword evidence="1" id="KW-1133">Transmembrane helix</keyword>
<keyword evidence="1" id="KW-0472">Membrane</keyword>
<name>A0A413HAE3_9BACE</name>
<dbReference type="Proteomes" id="UP000286075">
    <property type="component" value="Unassembled WGS sequence"/>
</dbReference>
<feature type="transmembrane region" description="Helical" evidence="1">
    <location>
        <begin position="81"/>
        <end position="105"/>
    </location>
</feature>
<evidence type="ECO:0000313" key="3">
    <source>
        <dbReference type="Proteomes" id="UP000286075"/>
    </source>
</evidence>
<reference evidence="2 3" key="1">
    <citation type="submission" date="2018-08" db="EMBL/GenBank/DDBJ databases">
        <title>A genome reference for cultivated species of the human gut microbiota.</title>
        <authorList>
            <person name="Zou Y."/>
            <person name="Xue W."/>
            <person name="Luo G."/>
        </authorList>
    </citation>
    <scope>NUCLEOTIDE SEQUENCE [LARGE SCALE GENOMIC DNA]</scope>
    <source>
        <strain evidence="2 3">OF03-9BH</strain>
    </source>
</reference>
<feature type="transmembrane region" description="Helical" evidence="1">
    <location>
        <begin position="40"/>
        <end position="61"/>
    </location>
</feature>
<accession>A0A413HAE3</accession>